<keyword evidence="1" id="KW-0472">Membrane</keyword>
<name>A0A6A6QS82_9PEZI</name>
<evidence type="ECO:0000313" key="2">
    <source>
        <dbReference type="EMBL" id="KAF2494860.1"/>
    </source>
</evidence>
<dbReference type="AlphaFoldDB" id="A0A6A6QS82"/>
<keyword evidence="3" id="KW-1185">Reference proteome</keyword>
<evidence type="ECO:0000313" key="3">
    <source>
        <dbReference type="Proteomes" id="UP000799750"/>
    </source>
</evidence>
<gene>
    <name evidence="2" type="ORF">BU16DRAFT_49999</name>
</gene>
<protein>
    <submittedName>
        <fullName evidence="2">Uncharacterized protein</fullName>
    </submittedName>
</protein>
<dbReference type="EMBL" id="MU004190">
    <property type="protein sequence ID" value="KAF2494860.1"/>
    <property type="molecule type" value="Genomic_DNA"/>
</dbReference>
<sequence length="72" mass="8193">MNGEICRWEGYLVPVRTVWFAGIMAFIKVCVTNNSRISFKPIPFYTELSLGIPFETKLFVNCSMSVHLSKAC</sequence>
<reference evidence="2" key="1">
    <citation type="journal article" date="2020" name="Stud. Mycol.">
        <title>101 Dothideomycetes genomes: a test case for predicting lifestyles and emergence of pathogens.</title>
        <authorList>
            <person name="Haridas S."/>
            <person name="Albert R."/>
            <person name="Binder M."/>
            <person name="Bloem J."/>
            <person name="Labutti K."/>
            <person name="Salamov A."/>
            <person name="Andreopoulos B."/>
            <person name="Baker S."/>
            <person name="Barry K."/>
            <person name="Bills G."/>
            <person name="Bluhm B."/>
            <person name="Cannon C."/>
            <person name="Castanera R."/>
            <person name="Culley D."/>
            <person name="Daum C."/>
            <person name="Ezra D."/>
            <person name="Gonzalez J."/>
            <person name="Henrissat B."/>
            <person name="Kuo A."/>
            <person name="Liang C."/>
            <person name="Lipzen A."/>
            <person name="Lutzoni F."/>
            <person name="Magnuson J."/>
            <person name="Mondo S."/>
            <person name="Nolan M."/>
            <person name="Ohm R."/>
            <person name="Pangilinan J."/>
            <person name="Park H.-J."/>
            <person name="Ramirez L."/>
            <person name="Alfaro M."/>
            <person name="Sun H."/>
            <person name="Tritt A."/>
            <person name="Yoshinaga Y."/>
            <person name="Zwiers L.-H."/>
            <person name="Turgeon B."/>
            <person name="Goodwin S."/>
            <person name="Spatafora J."/>
            <person name="Crous P."/>
            <person name="Grigoriev I."/>
        </authorList>
    </citation>
    <scope>NUCLEOTIDE SEQUENCE</scope>
    <source>
        <strain evidence="2">CBS 269.34</strain>
    </source>
</reference>
<proteinExistence type="predicted"/>
<keyword evidence="1" id="KW-1133">Transmembrane helix</keyword>
<accession>A0A6A6QS82</accession>
<organism evidence="2 3">
    <name type="scientific">Lophium mytilinum</name>
    <dbReference type="NCBI Taxonomy" id="390894"/>
    <lineage>
        <taxon>Eukaryota</taxon>
        <taxon>Fungi</taxon>
        <taxon>Dikarya</taxon>
        <taxon>Ascomycota</taxon>
        <taxon>Pezizomycotina</taxon>
        <taxon>Dothideomycetes</taxon>
        <taxon>Pleosporomycetidae</taxon>
        <taxon>Mytilinidiales</taxon>
        <taxon>Mytilinidiaceae</taxon>
        <taxon>Lophium</taxon>
    </lineage>
</organism>
<keyword evidence="1" id="KW-0812">Transmembrane</keyword>
<feature type="transmembrane region" description="Helical" evidence="1">
    <location>
        <begin position="12"/>
        <end position="31"/>
    </location>
</feature>
<dbReference type="Proteomes" id="UP000799750">
    <property type="component" value="Unassembled WGS sequence"/>
</dbReference>
<evidence type="ECO:0000256" key="1">
    <source>
        <dbReference type="SAM" id="Phobius"/>
    </source>
</evidence>